<organism evidence="2 3">
    <name type="scientific">Mucilaginibacter rigui</name>
    <dbReference type="NCBI Taxonomy" id="534635"/>
    <lineage>
        <taxon>Bacteria</taxon>
        <taxon>Pseudomonadati</taxon>
        <taxon>Bacteroidota</taxon>
        <taxon>Sphingobacteriia</taxon>
        <taxon>Sphingobacteriales</taxon>
        <taxon>Sphingobacteriaceae</taxon>
        <taxon>Mucilaginibacter</taxon>
    </lineage>
</organism>
<gene>
    <name evidence="2" type="ORF">IDJ75_06260</name>
</gene>
<proteinExistence type="predicted"/>
<comment type="caution">
    <text evidence="2">The sequence shown here is derived from an EMBL/GenBank/DDBJ whole genome shotgun (WGS) entry which is preliminary data.</text>
</comment>
<protein>
    <submittedName>
        <fullName evidence="2">Uncharacterized protein</fullName>
    </submittedName>
</protein>
<evidence type="ECO:0000313" key="2">
    <source>
        <dbReference type="EMBL" id="MBD1384874.1"/>
    </source>
</evidence>
<keyword evidence="3" id="KW-1185">Reference proteome</keyword>
<dbReference type="RefSeq" id="WP_191174717.1">
    <property type="nucleotide sequence ID" value="NZ_JACWMW010000001.1"/>
</dbReference>
<dbReference type="Proteomes" id="UP000618754">
    <property type="component" value="Unassembled WGS sequence"/>
</dbReference>
<keyword evidence="1" id="KW-0812">Transmembrane</keyword>
<accession>A0ABR7X2Q5</accession>
<dbReference type="EMBL" id="JACWMW010000001">
    <property type="protein sequence ID" value="MBD1384874.1"/>
    <property type="molecule type" value="Genomic_DNA"/>
</dbReference>
<sequence length="205" mass="23276">MWNIIKKYYLATFAGMFAATLIKILLDKHTETFYRALLIALATAFVISLIAGTLFYFQDTKWGPKKRKKLFDKSPFVDLLMNRFIQKDYAAVGVINGYTVIVSYTWPNGGAAIAVNVLFDKDFAARYNGDIDNIKNRNKLYTWTEGAVGDLLTYNYRRPSYYKIMETAEVLINVLKAEGLSATNYKDNEKPELATGNITRFGAVI</sequence>
<keyword evidence="1" id="KW-1133">Transmembrane helix</keyword>
<reference evidence="2 3" key="1">
    <citation type="submission" date="2020-09" db="EMBL/GenBank/DDBJ databases">
        <title>Novel species of Mucilaginibacter isolated from a glacier on the Tibetan Plateau.</title>
        <authorList>
            <person name="Liu Q."/>
            <person name="Xin Y.-H."/>
        </authorList>
    </citation>
    <scope>NUCLEOTIDE SEQUENCE [LARGE SCALE GENOMIC DNA]</scope>
    <source>
        <strain evidence="2 3">CGMCC 1.13878</strain>
    </source>
</reference>
<evidence type="ECO:0000313" key="3">
    <source>
        <dbReference type="Proteomes" id="UP000618754"/>
    </source>
</evidence>
<evidence type="ECO:0000256" key="1">
    <source>
        <dbReference type="SAM" id="Phobius"/>
    </source>
</evidence>
<keyword evidence="1" id="KW-0472">Membrane</keyword>
<feature type="transmembrane region" description="Helical" evidence="1">
    <location>
        <begin position="32"/>
        <end position="57"/>
    </location>
</feature>
<name>A0ABR7X2Q5_9SPHI</name>
<feature type="transmembrane region" description="Helical" evidence="1">
    <location>
        <begin position="7"/>
        <end position="26"/>
    </location>
</feature>